<dbReference type="Pfam" id="PF25298">
    <property type="entry name" value="Baculo_FP_2nd"/>
    <property type="match status" value="1"/>
</dbReference>
<dbReference type="Gene3D" id="3.30.40.10">
    <property type="entry name" value="Zinc/RING finger domain, C3HC4 (zinc finger)"/>
    <property type="match status" value="1"/>
</dbReference>
<keyword evidence="5" id="KW-1185">Reference proteome</keyword>
<reference evidence="3" key="1">
    <citation type="journal article" date="2021" name="Mol. Ecol. Resour.">
        <title>Apolygus lucorum genome provides insights into omnivorousness and mesophyll feeding.</title>
        <authorList>
            <person name="Liu Y."/>
            <person name="Liu H."/>
            <person name="Wang H."/>
            <person name="Huang T."/>
            <person name="Liu B."/>
            <person name="Yang B."/>
            <person name="Yin L."/>
            <person name="Li B."/>
            <person name="Zhang Y."/>
            <person name="Zhang S."/>
            <person name="Jiang F."/>
            <person name="Zhang X."/>
            <person name="Ren Y."/>
            <person name="Wang B."/>
            <person name="Wang S."/>
            <person name="Lu Y."/>
            <person name="Wu K."/>
            <person name="Fan W."/>
            <person name="Wang G."/>
        </authorList>
    </citation>
    <scope>NUCLEOTIDE SEQUENCE</scope>
    <source>
        <strain evidence="3">12Hb</strain>
    </source>
</reference>
<evidence type="ECO:0000313" key="4">
    <source>
        <dbReference type="EMBL" id="KAF6203471.1"/>
    </source>
</evidence>
<protein>
    <recommendedName>
        <fullName evidence="2">FP protein C-terminal domain-containing protein</fullName>
    </recommendedName>
</protein>
<keyword evidence="1" id="KW-0175">Coiled coil</keyword>
<organism evidence="3 5">
    <name type="scientific">Apolygus lucorum</name>
    <name type="common">Small green plant bug</name>
    <name type="synonym">Lygocoris lucorum</name>
    <dbReference type="NCBI Taxonomy" id="248454"/>
    <lineage>
        <taxon>Eukaryota</taxon>
        <taxon>Metazoa</taxon>
        <taxon>Ecdysozoa</taxon>
        <taxon>Arthropoda</taxon>
        <taxon>Hexapoda</taxon>
        <taxon>Insecta</taxon>
        <taxon>Pterygota</taxon>
        <taxon>Neoptera</taxon>
        <taxon>Paraneoptera</taxon>
        <taxon>Hemiptera</taxon>
        <taxon>Heteroptera</taxon>
        <taxon>Panheteroptera</taxon>
        <taxon>Cimicomorpha</taxon>
        <taxon>Miridae</taxon>
        <taxon>Mirini</taxon>
        <taxon>Apolygus</taxon>
    </lineage>
</organism>
<feature type="coiled-coil region" evidence="1">
    <location>
        <begin position="130"/>
        <end position="157"/>
    </location>
</feature>
<gene>
    <name evidence="4" type="ORF">GE061_001802</name>
    <name evidence="3" type="ORF">GE061_007731</name>
</gene>
<accession>A0A8S9WQ96</accession>
<feature type="domain" description="FP protein C-terminal" evidence="2">
    <location>
        <begin position="271"/>
        <end position="317"/>
    </location>
</feature>
<dbReference type="InterPro" id="IPR013083">
    <property type="entry name" value="Znf_RING/FYVE/PHD"/>
</dbReference>
<dbReference type="SUPFAM" id="SSF57903">
    <property type="entry name" value="FYVE/PHD zinc finger"/>
    <property type="match status" value="1"/>
</dbReference>
<evidence type="ECO:0000259" key="2">
    <source>
        <dbReference type="Pfam" id="PF25298"/>
    </source>
</evidence>
<dbReference type="EMBL" id="WIXP02000016">
    <property type="protein sequence ID" value="KAF6197986.1"/>
    <property type="molecule type" value="Genomic_DNA"/>
</dbReference>
<dbReference type="InterPro" id="IPR057251">
    <property type="entry name" value="FP_C"/>
</dbReference>
<sequence length="340" mass="39161">MDCGKCSRDLFSPKKTAKCVSCNLSFHPSCTRLKSVENYRKLKLNLREQWKCDKCARRGKVEVAEKKDDDNSGNETVDDELTVGGAGTLLLSRKLDTLLEKFGSLSKDVQSIEESMGFFNDKFEDMSEILAGIKTDLEETKQANQSLKMENTKLNREIEYLHHKLNVNEQKSLQCDLTISGIPQTANEDVSDIVRAVAVSLEVPIEKENIVRAFRTKPNRKQGGFVVVQFSSVVIRNKLLFAMKEKKNSVTLRHLNPGFTDLPFYMNERLTPYNSFLLWLTKQHAREYDFKYVWCKDGRVCLRKDEESKQMVSSKELLGKIDVRSKFTDVVFQRFLEDRL</sequence>
<evidence type="ECO:0000313" key="5">
    <source>
        <dbReference type="Proteomes" id="UP000466442"/>
    </source>
</evidence>
<dbReference type="InterPro" id="IPR011011">
    <property type="entry name" value="Znf_FYVE_PHD"/>
</dbReference>
<proteinExistence type="predicted"/>
<dbReference type="OrthoDB" id="6625804at2759"/>
<comment type="caution">
    <text evidence="3">The sequence shown here is derived from an EMBL/GenBank/DDBJ whole genome shotgun (WGS) entry which is preliminary data.</text>
</comment>
<evidence type="ECO:0000313" key="3">
    <source>
        <dbReference type="EMBL" id="KAF6197986.1"/>
    </source>
</evidence>
<dbReference type="AlphaFoldDB" id="A0A8S9WQ96"/>
<evidence type="ECO:0000256" key="1">
    <source>
        <dbReference type="SAM" id="Coils"/>
    </source>
</evidence>
<dbReference type="EMBL" id="WIXP02000010">
    <property type="protein sequence ID" value="KAF6203471.1"/>
    <property type="molecule type" value="Genomic_DNA"/>
</dbReference>
<dbReference type="Proteomes" id="UP000466442">
    <property type="component" value="Linkage Group LG16"/>
</dbReference>
<name>A0A8S9WQ96_APOLU</name>